<sequence length="298" mass="31087">MSDLGLLGAYNSESSDEEKEAGLRRGGDRGLESSSEESSSSSLDSAQERALAAEARLRDYGEVQGPQGKSQGGDGTSTAAPGKVLPPADAVFDQVGGVPEFLDPESTRPLAVSLTHGRDTSVTQAGSSRGGGGSAQSVVGKGSKGQVPGADFDVARLAPLLKGQKRAEPGTTLRPGAVIEGKAKRYKLEEESAPVYSDVQVAMLGGHVKAHAGAQEGKAGVVGPVGPTAPPGLGAAPTKVRTKPEAFESFLDKGLGGQQLPRKNQDRKEREKMKREKGQSTHKEWKSEAEMALRQQYD</sequence>
<protein>
    <submittedName>
        <fullName evidence="2">Uncharacterized protein</fullName>
    </submittedName>
</protein>
<feature type="compositionally biased region" description="Basic and acidic residues" evidence="1">
    <location>
        <begin position="263"/>
        <end position="298"/>
    </location>
</feature>
<accession>A0A7S3QY81</accession>
<feature type="compositionally biased region" description="Low complexity" evidence="1">
    <location>
        <begin position="32"/>
        <end position="54"/>
    </location>
</feature>
<feature type="region of interest" description="Disordered" evidence="1">
    <location>
        <begin position="1"/>
        <end position="150"/>
    </location>
</feature>
<gene>
    <name evidence="2" type="ORF">DTER00134_LOCUS12180</name>
</gene>
<dbReference type="InterPro" id="IPR040306">
    <property type="entry name" value="Os02g0753200-like"/>
</dbReference>
<proteinExistence type="predicted"/>
<reference evidence="2" key="1">
    <citation type="submission" date="2021-01" db="EMBL/GenBank/DDBJ databases">
        <authorList>
            <person name="Corre E."/>
            <person name="Pelletier E."/>
            <person name="Niang G."/>
            <person name="Scheremetjew M."/>
            <person name="Finn R."/>
            <person name="Kale V."/>
            <person name="Holt S."/>
            <person name="Cochrane G."/>
            <person name="Meng A."/>
            <person name="Brown T."/>
            <person name="Cohen L."/>
        </authorList>
    </citation>
    <scope>NUCLEOTIDE SEQUENCE</scope>
    <source>
        <strain evidence="2">CCMP1320</strain>
    </source>
</reference>
<organism evidence="2">
    <name type="scientific">Dunaliella tertiolecta</name>
    <name type="common">Green alga</name>
    <dbReference type="NCBI Taxonomy" id="3047"/>
    <lineage>
        <taxon>Eukaryota</taxon>
        <taxon>Viridiplantae</taxon>
        <taxon>Chlorophyta</taxon>
        <taxon>core chlorophytes</taxon>
        <taxon>Chlorophyceae</taxon>
        <taxon>CS clade</taxon>
        <taxon>Chlamydomonadales</taxon>
        <taxon>Dunaliellaceae</taxon>
        <taxon>Dunaliella</taxon>
    </lineage>
</organism>
<evidence type="ECO:0000313" key="2">
    <source>
        <dbReference type="EMBL" id="CAE0497107.1"/>
    </source>
</evidence>
<feature type="compositionally biased region" description="Basic and acidic residues" evidence="1">
    <location>
        <begin position="20"/>
        <end position="31"/>
    </location>
</feature>
<evidence type="ECO:0000256" key="1">
    <source>
        <dbReference type="SAM" id="MobiDB-lite"/>
    </source>
</evidence>
<dbReference type="AlphaFoldDB" id="A0A7S3QY81"/>
<feature type="compositionally biased region" description="Low complexity" evidence="1">
    <location>
        <begin position="219"/>
        <end position="238"/>
    </location>
</feature>
<feature type="compositionally biased region" description="Low complexity" evidence="1">
    <location>
        <begin position="135"/>
        <end position="145"/>
    </location>
</feature>
<dbReference type="EMBL" id="HBIP01020489">
    <property type="protein sequence ID" value="CAE0497107.1"/>
    <property type="molecule type" value="Transcribed_RNA"/>
</dbReference>
<name>A0A7S3QY81_DUNTE</name>
<dbReference type="PANTHER" id="PTHR35321:SF1">
    <property type="entry name" value="OS02G0753200 PROTEIN"/>
    <property type="match status" value="1"/>
</dbReference>
<dbReference type="PANTHER" id="PTHR35321">
    <property type="entry name" value="OS02G0753200 PROTEIN"/>
    <property type="match status" value="1"/>
</dbReference>
<feature type="region of interest" description="Disordered" evidence="1">
    <location>
        <begin position="213"/>
        <end position="298"/>
    </location>
</feature>